<dbReference type="EMBL" id="PGTZ01000007">
    <property type="protein sequence ID" value="PJI93855.1"/>
    <property type="molecule type" value="Genomic_DNA"/>
</dbReference>
<sequence>MLTLTESARTAVADLAEQAGVAPEGGLRIAESPATEGSLELTLVATPQPDDQVVDDQDAHVFVAATTAPVLTNLTLDTDPAQPGPAFVLAPQR</sequence>
<dbReference type="Gene3D" id="2.60.300.12">
    <property type="entry name" value="HesB-like domain"/>
    <property type="match status" value="1"/>
</dbReference>
<name>A0A2M8WSD0_9MICO</name>
<accession>A0A2M8WSD0</accession>
<keyword evidence="2" id="KW-1185">Reference proteome</keyword>
<dbReference type="OrthoDB" id="4868950at2"/>
<dbReference type="SUPFAM" id="SSF89360">
    <property type="entry name" value="HesB-like domain"/>
    <property type="match status" value="1"/>
</dbReference>
<evidence type="ECO:0000313" key="1">
    <source>
        <dbReference type="EMBL" id="PJI93855.1"/>
    </source>
</evidence>
<comment type="caution">
    <text evidence="1">The sequence shown here is derived from an EMBL/GenBank/DDBJ whole genome shotgun (WGS) entry which is preliminary data.</text>
</comment>
<organism evidence="1 2">
    <name type="scientific">Luteimicrobium subarcticum</name>
    <dbReference type="NCBI Taxonomy" id="620910"/>
    <lineage>
        <taxon>Bacteria</taxon>
        <taxon>Bacillati</taxon>
        <taxon>Actinomycetota</taxon>
        <taxon>Actinomycetes</taxon>
        <taxon>Micrococcales</taxon>
        <taxon>Luteimicrobium</taxon>
    </lineage>
</organism>
<reference evidence="1 2" key="1">
    <citation type="submission" date="2017-11" db="EMBL/GenBank/DDBJ databases">
        <title>Genomic Encyclopedia of Archaeal and Bacterial Type Strains, Phase II (KMG-II): From Individual Species to Whole Genera.</title>
        <authorList>
            <person name="Goeker M."/>
        </authorList>
    </citation>
    <scope>NUCLEOTIDE SEQUENCE [LARGE SCALE GENOMIC DNA]</scope>
    <source>
        <strain evidence="1 2">DSM 22413</strain>
    </source>
</reference>
<dbReference type="Proteomes" id="UP000231586">
    <property type="component" value="Unassembled WGS sequence"/>
</dbReference>
<gene>
    <name evidence="1" type="ORF">CLV34_1335</name>
</gene>
<evidence type="ECO:0000313" key="2">
    <source>
        <dbReference type="Proteomes" id="UP000231586"/>
    </source>
</evidence>
<proteinExistence type="predicted"/>
<dbReference type="InterPro" id="IPR035903">
    <property type="entry name" value="HesB-like_dom_sf"/>
</dbReference>
<dbReference type="RefSeq" id="WP_100349486.1">
    <property type="nucleotide sequence ID" value="NZ_PGTZ01000007.1"/>
</dbReference>
<protein>
    <submittedName>
        <fullName evidence="1">Fe-S cluster assembly iron-binding protein IscA</fullName>
    </submittedName>
</protein>
<dbReference type="AlphaFoldDB" id="A0A2M8WSD0"/>